<sequence length="182" mass="20683">MKNLVRLFLILLITGGAISIGSSCSDDSNCSMAGRPMMYCTISTIDPDTRVVRNDTLDSLTITALGTDSIILNNEKKVHKLMLPLRYTSDSTVLIFKYDPVRQPRHTDTLYIIHKNTPYFQSMDCGYLMKQNIVKTHIGKHGSNLQAEKLDSIYIKNKEANSNEIQNLQIFYVYRDRTPAED</sequence>
<dbReference type="EMBL" id="JACIER010000002">
    <property type="protein sequence ID" value="MBB4042792.1"/>
    <property type="molecule type" value="Genomic_DNA"/>
</dbReference>
<dbReference type="PROSITE" id="PS51257">
    <property type="entry name" value="PROKAR_LIPOPROTEIN"/>
    <property type="match status" value="1"/>
</dbReference>
<organism evidence="1 2">
    <name type="scientific">Bacteroides reticulotermitis</name>
    <dbReference type="NCBI Taxonomy" id="1133319"/>
    <lineage>
        <taxon>Bacteria</taxon>
        <taxon>Pseudomonadati</taxon>
        <taxon>Bacteroidota</taxon>
        <taxon>Bacteroidia</taxon>
        <taxon>Bacteroidales</taxon>
        <taxon>Bacteroidaceae</taxon>
        <taxon>Bacteroides</taxon>
    </lineage>
</organism>
<gene>
    <name evidence="1" type="ORF">GGR06_000557</name>
</gene>
<evidence type="ECO:0000313" key="2">
    <source>
        <dbReference type="Proteomes" id="UP000560658"/>
    </source>
</evidence>
<keyword evidence="2" id="KW-1185">Reference proteome</keyword>
<dbReference type="InterPro" id="IPR045607">
    <property type="entry name" value="DUF6452"/>
</dbReference>
<dbReference type="Pfam" id="PF20050">
    <property type="entry name" value="DUF6452"/>
    <property type="match status" value="1"/>
</dbReference>
<evidence type="ECO:0000313" key="1">
    <source>
        <dbReference type="EMBL" id="MBB4042792.1"/>
    </source>
</evidence>
<accession>A0A840D2U3</accession>
<proteinExistence type="predicted"/>
<reference evidence="1" key="1">
    <citation type="submission" date="2020-08" db="EMBL/GenBank/DDBJ databases">
        <title>Genomic Encyclopedia of Type Strains, Phase IV (KMG-IV): sequencing the most valuable type-strain genomes for metagenomic binning, comparative biology and taxonomic classification.</title>
        <authorList>
            <person name="Goeker M."/>
        </authorList>
    </citation>
    <scope>NUCLEOTIDE SEQUENCE [LARGE SCALE GENOMIC DNA]</scope>
    <source>
        <strain evidence="1">DSM 105720</strain>
    </source>
</reference>
<evidence type="ECO:0008006" key="3">
    <source>
        <dbReference type="Google" id="ProtNLM"/>
    </source>
</evidence>
<comment type="caution">
    <text evidence="1">The sequence shown here is derived from an EMBL/GenBank/DDBJ whole genome shotgun (WGS) entry which is preliminary data.</text>
</comment>
<name>A0A840D2U3_9BACE</name>
<dbReference type="Proteomes" id="UP000560658">
    <property type="component" value="Unassembled WGS sequence"/>
</dbReference>
<dbReference type="AlphaFoldDB" id="A0A840D2U3"/>
<protein>
    <recommendedName>
        <fullName evidence="3">Calcium-binding protein P</fullName>
    </recommendedName>
</protein>
<dbReference type="RefSeq" id="WP_044164224.1">
    <property type="nucleotide sequence ID" value="NZ_JACIER010000002.1"/>
</dbReference>